<dbReference type="AlphaFoldDB" id="A0A6N9T5V3"/>
<keyword evidence="3" id="KW-1185">Reference proteome</keyword>
<dbReference type="SUPFAM" id="SSF47413">
    <property type="entry name" value="lambda repressor-like DNA-binding domains"/>
    <property type="match status" value="1"/>
</dbReference>
<dbReference type="CDD" id="cd00093">
    <property type="entry name" value="HTH_XRE"/>
    <property type="match status" value="1"/>
</dbReference>
<dbReference type="RefSeq" id="WP_163465237.1">
    <property type="nucleotide sequence ID" value="NZ_JAAAMG010000020.1"/>
</dbReference>
<dbReference type="PROSITE" id="PS50943">
    <property type="entry name" value="HTH_CROC1"/>
    <property type="match status" value="1"/>
</dbReference>
<dbReference type="SMART" id="SM00530">
    <property type="entry name" value="HTH_XRE"/>
    <property type="match status" value="1"/>
</dbReference>
<evidence type="ECO:0000313" key="2">
    <source>
        <dbReference type="EMBL" id="NDW06753.1"/>
    </source>
</evidence>
<name>A0A6N9T5V3_9HYPH</name>
<proteinExistence type="predicted"/>
<feature type="domain" description="HTH cro/C1-type" evidence="1">
    <location>
        <begin position="98"/>
        <end position="153"/>
    </location>
</feature>
<protein>
    <recommendedName>
        <fullName evidence="1">HTH cro/C1-type domain-containing protein</fullName>
    </recommendedName>
</protein>
<organism evidence="2 3">
    <name type="scientific">Jiella pacifica</name>
    <dbReference type="NCBI Taxonomy" id="2696469"/>
    <lineage>
        <taxon>Bacteria</taxon>
        <taxon>Pseudomonadati</taxon>
        <taxon>Pseudomonadota</taxon>
        <taxon>Alphaproteobacteria</taxon>
        <taxon>Hyphomicrobiales</taxon>
        <taxon>Aurantimonadaceae</taxon>
        <taxon>Jiella</taxon>
    </lineage>
</organism>
<dbReference type="GO" id="GO:0003677">
    <property type="term" value="F:DNA binding"/>
    <property type="evidence" value="ECO:0007669"/>
    <property type="project" value="InterPro"/>
</dbReference>
<dbReference type="InterPro" id="IPR001387">
    <property type="entry name" value="Cro/C1-type_HTH"/>
</dbReference>
<sequence>MEDNQQERDEVLIAFHEGCDIPTRADVERWADLHPKLAHDIREHAAVRLAMLADTIEAAAELDNDMIARAGSRVQAAMFAAEADDRAAEAVAAPVPTLNEMLKRSGLSQPQLARRLPIERVVVADLFAGRMSDTRPRFSIAISRELGVSLEAFNVAHARVAMAPSLGGRAKAVGQPVANQRTFEEIVRSSGMSQEEIDYWLADL</sequence>
<dbReference type="EMBL" id="JAAAMG010000020">
    <property type="protein sequence ID" value="NDW06753.1"/>
    <property type="molecule type" value="Genomic_DNA"/>
</dbReference>
<evidence type="ECO:0000313" key="3">
    <source>
        <dbReference type="Proteomes" id="UP000469011"/>
    </source>
</evidence>
<dbReference type="Proteomes" id="UP000469011">
    <property type="component" value="Unassembled WGS sequence"/>
</dbReference>
<accession>A0A6N9T5V3</accession>
<comment type="caution">
    <text evidence="2">The sequence shown here is derived from an EMBL/GenBank/DDBJ whole genome shotgun (WGS) entry which is preliminary data.</text>
</comment>
<dbReference type="InterPro" id="IPR010982">
    <property type="entry name" value="Lambda_DNA-bd_dom_sf"/>
</dbReference>
<reference evidence="2 3" key="1">
    <citation type="submission" date="2020-01" db="EMBL/GenBank/DDBJ databases">
        <title>Jiella pacifica sp. nov.</title>
        <authorList>
            <person name="Xue Z."/>
            <person name="Zhu S."/>
            <person name="Chen J."/>
            <person name="Yang J."/>
        </authorList>
    </citation>
    <scope>NUCLEOTIDE SEQUENCE [LARGE SCALE GENOMIC DNA]</scope>
    <source>
        <strain evidence="2 3">40Bstr34</strain>
    </source>
</reference>
<evidence type="ECO:0000259" key="1">
    <source>
        <dbReference type="PROSITE" id="PS50943"/>
    </source>
</evidence>
<gene>
    <name evidence="2" type="ORF">GTK09_20250</name>
</gene>